<dbReference type="EMBL" id="KN847042">
    <property type="protein sequence ID" value="KIW30343.1"/>
    <property type="molecule type" value="Genomic_DNA"/>
</dbReference>
<protein>
    <submittedName>
        <fullName evidence="2">Uncharacterized protein</fullName>
    </submittedName>
</protein>
<dbReference type="GeneID" id="27345287"/>
<organism evidence="2 3">
    <name type="scientific">Cladophialophora immunda</name>
    <dbReference type="NCBI Taxonomy" id="569365"/>
    <lineage>
        <taxon>Eukaryota</taxon>
        <taxon>Fungi</taxon>
        <taxon>Dikarya</taxon>
        <taxon>Ascomycota</taxon>
        <taxon>Pezizomycotina</taxon>
        <taxon>Eurotiomycetes</taxon>
        <taxon>Chaetothyriomycetidae</taxon>
        <taxon>Chaetothyriales</taxon>
        <taxon>Herpotrichiellaceae</taxon>
        <taxon>Cladophialophora</taxon>
    </lineage>
</organism>
<sequence>MSITPKALAARCNFVNRDQQTQTFPALEPSFFLGTVSAPPGAAIFDASAPITWRGADWGPLANGGRLGHDDNQTTFQQRQLSKPCDPDDPSFYHDVAPSNILLITGDCGKAPP</sequence>
<evidence type="ECO:0000256" key="1">
    <source>
        <dbReference type="SAM" id="MobiDB-lite"/>
    </source>
</evidence>
<dbReference type="AlphaFoldDB" id="A0A0D2CGT0"/>
<name>A0A0D2CGT0_9EURO</name>
<dbReference type="RefSeq" id="XP_016250559.1">
    <property type="nucleotide sequence ID" value="XM_016393040.1"/>
</dbReference>
<dbReference type="HOGENOM" id="CLU_2133246_0_0_1"/>
<reference evidence="2 3" key="1">
    <citation type="submission" date="2015-01" db="EMBL/GenBank/DDBJ databases">
        <title>The Genome Sequence of Cladophialophora immunda CBS83496.</title>
        <authorList>
            <consortium name="The Broad Institute Genomics Platform"/>
            <person name="Cuomo C."/>
            <person name="de Hoog S."/>
            <person name="Gorbushina A."/>
            <person name="Stielow B."/>
            <person name="Teixiera M."/>
            <person name="Abouelleil A."/>
            <person name="Chapman S.B."/>
            <person name="Priest M."/>
            <person name="Young S.K."/>
            <person name="Wortman J."/>
            <person name="Nusbaum C."/>
            <person name="Birren B."/>
        </authorList>
    </citation>
    <scope>NUCLEOTIDE SEQUENCE [LARGE SCALE GENOMIC DNA]</scope>
    <source>
        <strain evidence="2 3">CBS 83496</strain>
    </source>
</reference>
<feature type="region of interest" description="Disordered" evidence="1">
    <location>
        <begin position="62"/>
        <end position="89"/>
    </location>
</feature>
<gene>
    <name evidence="2" type="ORF">PV07_06093</name>
</gene>
<keyword evidence="3" id="KW-1185">Reference proteome</keyword>
<proteinExistence type="predicted"/>
<evidence type="ECO:0000313" key="3">
    <source>
        <dbReference type="Proteomes" id="UP000054466"/>
    </source>
</evidence>
<dbReference type="Proteomes" id="UP000054466">
    <property type="component" value="Unassembled WGS sequence"/>
</dbReference>
<accession>A0A0D2CGT0</accession>
<evidence type="ECO:0000313" key="2">
    <source>
        <dbReference type="EMBL" id="KIW30343.1"/>
    </source>
</evidence>
<dbReference type="VEuPathDB" id="FungiDB:PV07_06093"/>